<protein>
    <submittedName>
        <fullName evidence="11">Thiol reductant ABC exporter subunit CydC</fullName>
    </submittedName>
</protein>
<dbReference type="InterPro" id="IPR027417">
    <property type="entry name" value="P-loop_NTPase"/>
</dbReference>
<sequence>MTAVDASAVPDSVVPAGERGVLPAAERRALRRAVGLLDLDRVRLLWAVLAGSAGLASGIALTATAAWLIARASQMPPVLELSVAAVAVRTFGISRALLRYLERLASHLVALRGMATLRERVYTTLAAGRADAVAGLRRGDLLARTGTDVDAVGDVVVRALLPAVVAAVVGAGSVVLVAWLNLGAGLVLAVCLLVAGVAGPWLTMRAARLAEGAATAARAEISATAMTMVDGAAELTVSGRLRDVRASLRGTERDLARAKDAAARPAALAAGVDTLAMGAAVLGSLVLGIPATVAGSMEAVELAVIVLTPLAAFEGTAMLGPAAVQLVRSSGSAVRIMELLDRAGDDAGTAASRASSENAEVTSRPTTGRPTAGRPPAGSATAGPPPVGTATAGVASPVGGAVHIATSPVTASPITASPVGDATPPPGPHLAARGLAVGWPGGPVVAEGIDLDLSPGRALAVVGPSGIGKTTLLLTLAGLLPPRAGTVELNGVPVWETDRQRVSADVALTAEDAHVFGTTVLENLRVARGDVTADEATRLLGRAGLGDWLAGLSDGLGTMLGPDAATVSGGERRRLLLARALASPARLLLLDEPGEHLDPATADRLLTDLLRTGADDGDGDASRGVVLVTHRLSPLGAAEEVIVLGARNDRPATVLARGTHESLRADVPAYRWALEQEEHR</sequence>
<feature type="region of interest" description="Disordered" evidence="7">
    <location>
        <begin position="347"/>
        <end position="394"/>
    </location>
</feature>
<evidence type="ECO:0000256" key="5">
    <source>
        <dbReference type="ARBA" id="ARBA00022989"/>
    </source>
</evidence>
<reference evidence="12" key="1">
    <citation type="journal article" date="2019" name="Int. J. Syst. Evol. Microbiol.">
        <title>The Global Catalogue of Microorganisms (GCM) 10K type strain sequencing project: providing services to taxonomists for standard genome sequencing and annotation.</title>
        <authorList>
            <consortium name="The Broad Institute Genomics Platform"/>
            <consortium name="The Broad Institute Genome Sequencing Center for Infectious Disease"/>
            <person name="Wu L."/>
            <person name="Ma J."/>
        </authorList>
    </citation>
    <scope>NUCLEOTIDE SEQUENCE [LARGE SCALE GENOMIC DNA]</scope>
    <source>
        <strain evidence="12">JCM 17459</strain>
    </source>
</reference>
<dbReference type="SUPFAM" id="SSF90123">
    <property type="entry name" value="ABC transporter transmembrane region"/>
    <property type="match status" value="1"/>
</dbReference>
<evidence type="ECO:0000256" key="3">
    <source>
        <dbReference type="ARBA" id="ARBA00022741"/>
    </source>
</evidence>
<dbReference type="EMBL" id="BAABBA010000007">
    <property type="protein sequence ID" value="GAA4287367.1"/>
    <property type="molecule type" value="Genomic_DNA"/>
</dbReference>
<evidence type="ECO:0000256" key="2">
    <source>
        <dbReference type="ARBA" id="ARBA00022692"/>
    </source>
</evidence>
<feature type="domain" description="ABC transmembrane type-1" evidence="10">
    <location>
        <begin position="45"/>
        <end position="328"/>
    </location>
</feature>
<dbReference type="SUPFAM" id="SSF52540">
    <property type="entry name" value="P-loop containing nucleoside triphosphate hydrolases"/>
    <property type="match status" value="1"/>
</dbReference>
<feature type="transmembrane region" description="Helical" evidence="8">
    <location>
        <begin position="44"/>
        <end position="69"/>
    </location>
</feature>
<gene>
    <name evidence="11" type="primary">cydC</name>
    <name evidence="11" type="ORF">GCM10022262_17260</name>
</gene>
<keyword evidence="12" id="KW-1185">Reference proteome</keyword>
<dbReference type="PROSITE" id="PS50893">
    <property type="entry name" value="ABC_TRANSPORTER_2"/>
    <property type="match status" value="1"/>
</dbReference>
<feature type="compositionally biased region" description="Low complexity" evidence="7">
    <location>
        <begin position="362"/>
        <end position="394"/>
    </location>
</feature>
<evidence type="ECO:0000256" key="7">
    <source>
        <dbReference type="SAM" id="MobiDB-lite"/>
    </source>
</evidence>
<evidence type="ECO:0000256" key="8">
    <source>
        <dbReference type="SAM" id="Phobius"/>
    </source>
</evidence>
<dbReference type="Gene3D" id="3.40.50.300">
    <property type="entry name" value="P-loop containing nucleotide triphosphate hydrolases"/>
    <property type="match status" value="1"/>
</dbReference>
<evidence type="ECO:0000256" key="1">
    <source>
        <dbReference type="ARBA" id="ARBA00004651"/>
    </source>
</evidence>
<dbReference type="PANTHER" id="PTHR24221">
    <property type="entry name" value="ATP-BINDING CASSETTE SUB-FAMILY B"/>
    <property type="match status" value="1"/>
</dbReference>
<evidence type="ECO:0000313" key="11">
    <source>
        <dbReference type="EMBL" id="GAA4287367.1"/>
    </source>
</evidence>
<keyword evidence="4" id="KW-0067">ATP-binding</keyword>
<dbReference type="RefSeq" id="WP_345039942.1">
    <property type="nucleotide sequence ID" value="NZ_BAABBA010000007.1"/>
</dbReference>
<feature type="compositionally biased region" description="Polar residues" evidence="7">
    <location>
        <begin position="352"/>
        <end position="361"/>
    </location>
</feature>
<dbReference type="InterPro" id="IPR011527">
    <property type="entry name" value="ABC1_TM_dom"/>
</dbReference>
<proteinExistence type="predicted"/>
<feature type="transmembrane region" description="Helical" evidence="8">
    <location>
        <begin position="159"/>
        <end position="180"/>
    </location>
</feature>
<organism evidence="11 12">
    <name type="scientific">Georgenia daeguensis</name>
    <dbReference type="NCBI Taxonomy" id="908355"/>
    <lineage>
        <taxon>Bacteria</taxon>
        <taxon>Bacillati</taxon>
        <taxon>Actinomycetota</taxon>
        <taxon>Actinomycetes</taxon>
        <taxon>Micrococcales</taxon>
        <taxon>Bogoriellaceae</taxon>
        <taxon>Georgenia</taxon>
    </lineage>
</organism>
<dbReference type="InterPro" id="IPR003439">
    <property type="entry name" value="ABC_transporter-like_ATP-bd"/>
</dbReference>
<dbReference type="PROSITE" id="PS00211">
    <property type="entry name" value="ABC_TRANSPORTER_1"/>
    <property type="match status" value="1"/>
</dbReference>
<dbReference type="PROSITE" id="PS50929">
    <property type="entry name" value="ABC_TM1F"/>
    <property type="match status" value="1"/>
</dbReference>
<dbReference type="InterPro" id="IPR039421">
    <property type="entry name" value="Type_1_exporter"/>
</dbReference>
<dbReference type="SMART" id="SM00382">
    <property type="entry name" value="AAA"/>
    <property type="match status" value="1"/>
</dbReference>
<feature type="transmembrane region" description="Helical" evidence="8">
    <location>
        <begin position="186"/>
        <end position="204"/>
    </location>
</feature>
<evidence type="ECO:0000259" key="9">
    <source>
        <dbReference type="PROSITE" id="PS50893"/>
    </source>
</evidence>
<evidence type="ECO:0000256" key="6">
    <source>
        <dbReference type="ARBA" id="ARBA00023136"/>
    </source>
</evidence>
<keyword evidence="6 8" id="KW-0472">Membrane</keyword>
<comment type="subcellular location">
    <subcellularLocation>
        <location evidence="1">Cell membrane</location>
        <topology evidence="1">Multi-pass membrane protein</topology>
    </subcellularLocation>
</comment>
<dbReference type="InterPro" id="IPR003593">
    <property type="entry name" value="AAA+_ATPase"/>
</dbReference>
<feature type="domain" description="ABC transporter" evidence="9">
    <location>
        <begin position="430"/>
        <end position="676"/>
    </location>
</feature>
<dbReference type="InterPro" id="IPR036640">
    <property type="entry name" value="ABC1_TM_sf"/>
</dbReference>
<keyword evidence="3" id="KW-0547">Nucleotide-binding</keyword>
<dbReference type="Proteomes" id="UP001499841">
    <property type="component" value="Unassembled WGS sequence"/>
</dbReference>
<accession>A0ABP8ETX2</accession>
<name>A0ABP8ETX2_9MICO</name>
<dbReference type="PANTHER" id="PTHR24221:SF654">
    <property type="entry name" value="ATP-BINDING CASSETTE SUB-FAMILY B MEMBER 6"/>
    <property type="match status" value="1"/>
</dbReference>
<evidence type="ECO:0000256" key="4">
    <source>
        <dbReference type="ARBA" id="ARBA00022840"/>
    </source>
</evidence>
<keyword evidence="5 8" id="KW-1133">Transmembrane helix</keyword>
<keyword evidence="2 8" id="KW-0812">Transmembrane</keyword>
<dbReference type="Pfam" id="PF00005">
    <property type="entry name" value="ABC_tran"/>
    <property type="match status" value="1"/>
</dbReference>
<dbReference type="Gene3D" id="1.20.1560.10">
    <property type="entry name" value="ABC transporter type 1, transmembrane domain"/>
    <property type="match status" value="1"/>
</dbReference>
<evidence type="ECO:0000313" key="12">
    <source>
        <dbReference type="Proteomes" id="UP001499841"/>
    </source>
</evidence>
<comment type="caution">
    <text evidence="11">The sequence shown here is derived from an EMBL/GenBank/DDBJ whole genome shotgun (WGS) entry which is preliminary data.</text>
</comment>
<dbReference type="InterPro" id="IPR017871">
    <property type="entry name" value="ABC_transporter-like_CS"/>
</dbReference>
<evidence type="ECO:0000259" key="10">
    <source>
        <dbReference type="PROSITE" id="PS50929"/>
    </source>
</evidence>